<dbReference type="RefSeq" id="WP_129180445.1">
    <property type="nucleotide sequence ID" value="NZ_JAGIOG010000001.1"/>
</dbReference>
<dbReference type="PANTHER" id="PTHR43380:SF1">
    <property type="entry name" value="2-OXOISOVALERATE DEHYDROGENASE SUBUNIT ALPHA, MITOCHONDRIAL"/>
    <property type="match status" value="1"/>
</dbReference>
<dbReference type="GO" id="GO:0016624">
    <property type="term" value="F:oxidoreductase activity, acting on the aldehyde or oxo group of donors, disulfide as acceptor"/>
    <property type="evidence" value="ECO:0007669"/>
    <property type="project" value="InterPro"/>
</dbReference>
<evidence type="ECO:0000313" key="7">
    <source>
        <dbReference type="Proteomes" id="UP001515100"/>
    </source>
</evidence>
<dbReference type="EMBL" id="SDPP02000001">
    <property type="protein sequence ID" value="KAA1380204.1"/>
    <property type="molecule type" value="Genomic_DNA"/>
</dbReference>
<name>A0A641AQ26_9ACTN</name>
<dbReference type="Gene3D" id="3.40.50.970">
    <property type="match status" value="1"/>
</dbReference>
<keyword evidence="7" id="KW-1185">Reference proteome</keyword>
<evidence type="ECO:0000256" key="1">
    <source>
        <dbReference type="ARBA" id="ARBA00001964"/>
    </source>
</evidence>
<feature type="compositionally biased region" description="Pro residues" evidence="4">
    <location>
        <begin position="1"/>
        <end position="12"/>
    </location>
</feature>
<dbReference type="InterPro" id="IPR017596">
    <property type="entry name" value="PdhA/BkdA"/>
</dbReference>
<evidence type="ECO:0000313" key="6">
    <source>
        <dbReference type="EMBL" id="KAA1380204.1"/>
    </source>
</evidence>
<dbReference type="GO" id="GO:0000287">
    <property type="term" value="F:magnesium ion binding"/>
    <property type="evidence" value="ECO:0007669"/>
    <property type="project" value="UniProtKB-ARBA"/>
</dbReference>
<dbReference type="InterPro" id="IPR050771">
    <property type="entry name" value="Alpha-ketoacid_DH_E1_comp"/>
</dbReference>
<organism evidence="6 7">
    <name type="scientific">Aeromicrobium fastidiosum</name>
    <dbReference type="NCBI Taxonomy" id="52699"/>
    <lineage>
        <taxon>Bacteria</taxon>
        <taxon>Bacillati</taxon>
        <taxon>Actinomycetota</taxon>
        <taxon>Actinomycetes</taxon>
        <taxon>Propionibacteriales</taxon>
        <taxon>Nocardioidaceae</taxon>
        <taxon>Aeromicrobium</taxon>
    </lineage>
</organism>
<keyword evidence="6" id="KW-0670">Pyruvate</keyword>
<keyword evidence="2" id="KW-0560">Oxidoreductase</keyword>
<dbReference type="AlphaFoldDB" id="A0A641AQ26"/>
<accession>A0A641AQ26</accession>
<feature type="domain" description="Dehydrogenase E1 component" evidence="5">
    <location>
        <begin position="52"/>
        <end position="315"/>
    </location>
</feature>
<dbReference type="InterPro" id="IPR001017">
    <property type="entry name" value="DH_E1"/>
</dbReference>
<reference evidence="6" key="1">
    <citation type="submission" date="2019-09" db="EMBL/GenBank/DDBJ databases">
        <authorList>
            <person name="Li J."/>
        </authorList>
    </citation>
    <scope>NUCLEOTIDE SEQUENCE [LARGE SCALE GENOMIC DNA]</scope>
    <source>
        <strain evidence="6">NRBC 14897</strain>
    </source>
</reference>
<feature type="region of interest" description="Disordered" evidence="4">
    <location>
        <begin position="1"/>
        <end position="20"/>
    </location>
</feature>
<proteinExistence type="predicted"/>
<evidence type="ECO:0000256" key="4">
    <source>
        <dbReference type="SAM" id="MobiDB-lite"/>
    </source>
</evidence>
<dbReference type="PANTHER" id="PTHR43380">
    <property type="entry name" value="2-OXOISOVALERATE DEHYDROGENASE SUBUNIT ALPHA, MITOCHONDRIAL"/>
    <property type="match status" value="1"/>
</dbReference>
<dbReference type="Proteomes" id="UP001515100">
    <property type="component" value="Unassembled WGS sequence"/>
</dbReference>
<evidence type="ECO:0000259" key="5">
    <source>
        <dbReference type="Pfam" id="PF00676"/>
    </source>
</evidence>
<comment type="caution">
    <text evidence="6">The sequence shown here is derived from an EMBL/GenBank/DDBJ whole genome shotgun (WGS) entry which is preliminary data.</text>
</comment>
<protein>
    <submittedName>
        <fullName evidence="6">Pyruvate dehydrogenase (Acetyl-transferring) E1 component subunit alpha</fullName>
    </submittedName>
</protein>
<dbReference type="Pfam" id="PF00676">
    <property type="entry name" value="E1_dh"/>
    <property type="match status" value="1"/>
</dbReference>
<comment type="cofactor">
    <cofactor evidence="1">
        <name>thiamine diphosphate</name>
        <dbReference type="ChEBI" id="CHEBI:58937"/>
    </cofactor>
</comment>
<dbReference type="InterPro" id="IPR029061">
    <property type="entry name" value="THDP-binding"/>
</dbReference>
<dbReference type="NCBIfam" id="TIGR03181">
    <property type="entry name" value="PDH_E1_alph_x"/>
    <property type="match status" value="1"/>
</dbReference>
<keyword evidence="3" id="KW-0786">Thiamine pyrophosphate</keyword>
<dbReference type="CDD" id="cd02000">
    <property type="entry name" value="TPP_E1_PDC_ADC_BCADC"/>
    <property type="match status" value="1"/>
</dbReference>
<dbReference type="GO" id="GO:0009083">
    <property type="term" value="P:branched-chain amino acid catabolic process"/>
    <property type="evidence" value="ECO:0007669"/>
    <property type="project" value="TreeGrafter"/>
</dbReference>
<evidence type="ECO:0000256" key="2">
    <source>
        <dbReference type="ARBA" id="ARBA00023002"/>
    </source>
</evidence>
<dbReference type="OrthoDB" id="9766715at2"/>
<evidence type="ECO:0000256" key="3">
    <source>
        <dbReference type="ARBA" id="ARBA00023052"/>
    </source>
</evidence>
<gene>
    <name evidence="6" type="primary">pdhA</name>
    <name evidence="6" type="ORF">ESP62_003135</name>
</gene>
<dbReference type="SUPFAM" id="SSF52518">
    <property type="entry name" value="Thiamin diphosphate-binding fold (THDP-binding)"/>
    <property type="match status" value="1"/>
</dbReference>
<sequence>MDPSNDPTPPTSPLTTSPPMVQLLSPSGERVTDPRHAFDGDRAEIEALYRDLVMTRRVDTEAYALQRHGELGLWPPALGQEAAQVGSARALRPHDFAFPTYRDHGVAWCRGVDPTHLLGIFRGSHLGGWDPAEHGIALPNIIIGAQTLHATGYAMGLALEGLVGTGDAERDSAVIAYFGDGATSQGDVSEALDWAAVHQSPVVFFCENNQYAISVPVDSQTRVPIVQRADGFGLPGVRVDGNDVLACLAVTRQALQRARDGEGPTLIEAVTYRMGAHTTSDDPGRYRDASEVEGWKAKDPLERVRLLLVAEGTSEEFFAELDADAEALGVRLRAACQQITEPDLAELFDHVFVESTVENQQQKAEHVAWQAAFEEVAS</sequence>